<gene>
    <name evidence="7" type="ORF">ABEB36_003531</name>
</gene>
<dbReference type="SUPFAM" id="SSF140125">
    <property type="entry name" value="Rabenosyn-5 Rab-binding domain-like"/>
    <property type="match status" value="1"/>
</dbReference>
<feature type="domain" description="C2H2-type" evidence="5">
    <location>
        <begin position="11"/>
        <end position="39"/>
    </location>
</feature>
<dbReference type="PANTHER" id="PTHR13510:SF44">
    <property type="entry name" value="RABENOSYN-5"/>
    <property type="match status" value="1"/>
</dbReference>
<evidence type="ECO:0000259" key="6">
    <source>
        <dbReference type="PROSITE" id="PS50178"/>
    </source>
</evidence>
<dbReference type="Pfam" id="PF11464">
    <property type="entry name" value="Rbsn"/>
    <property type="match status" value="1"/>
</dbReference>
<dbReference type="SMART" id="SM00064">
    <property type="entry name" value="FYVE"/>
    <property type="match status" value="1"/>
</dbReference>
<dbReference type="InterPro" id="IPR013083">
    <property type="entry name" value="Znf_RING/FYVE/PHD"/>
</dbReference>
<keyword evidence="3" id="KW-0862">Zinc</keyword>
<dbReference type="EMBL" id="JBDJPC010000002">
    <property type="protein sequence ID" value="KAL1514244.1"/>
    <property type="molecule type" value="Genomic_DNA"/>
</dbReference>
<organism evidence="7 8">
    <name type="scientific">Hypothenemus hampei</name>
    <name type="common">Coffee berry borer</name>
    <dbReference type="NCBI Taxonomy" id="57062"/>
    <lineage>
        <taxon>Eukaryota</taxon>
        <taxon>Metazoa</taxon>
        <taxon>Ecdysozoa</taxon>
        <taxon>Arthropoda</taxon>
        <taxon>Hexapoda</taxon>
        <taxon>Insecta</taxon>
        <taxon>Pterygota</taxon>
        <taxon>Neoptera</taxon>
        <taxon>Endopterygota</taxon>
        <taxon>Coleoptera</taxon>
        <taxon>Polyphaga</taxon>
        <taxon>Cucujiformia</taxon>
        <taxon>Curculionidae</taxon>
        <taxon>Scolytinae</taxon>
        <taxon>Hypothenemus</taxon>
    </lineage>
</organism>
<sequence length="432" mass="49966">MADTNDIQEGFLCPICHKDLRSPSNLIAHFQDLHSEEQDVLKSLRSIYGKAKKKILKLDDDDLQNFKELTKEKYCLEPSDPQESGPSYSHTNYFKDVRRERLDHRTTETNKLIIRLDRLLRTFGADRKQQEQELVIWLDGTSVTRCPSCAASFNIARRQHHCRLCGSIMCNSCSYFLPYNVAQTIVAPVNSVNDREYSGKDSDTFRICNHCLNMLESRRKVQIDQMSKPTIWHLYNLLQSNIKQIQSSVSLYDRMYNSLTSGETTFLLQDVQALRSSIAEKAQMIDTLSKKIASEPVDCETPKAVLLQNNIRKATSNYIKESLLTLPAPPSVEELESIRHKFAMSFKDDDFMEPTRKAKIQTITVTTGWSPAPANEINDGIENPLVEQMRIVRNYIDQARKAQRFEEVASLEENFRMLRETYRQQQREQSNY</sequence>
<evidence type="ECO:0000256" key="3">
    <source>
        <dbReference type="ARBA" id="ARBA00022833"/>
    </source>
</evidence>
<dbReference type="InterPro" id="IPR011011">
    <property type="entry name" value="Znf_FYVE_PHD"/>
</dbReference>
<dbReference type="InterPro" id="IPR036531">
    <property type="entry name" value="Rbsn_Rab-bd_sf"/>
</dbReference>
<evidence type="ECO:0000256" key="4">
    <source>
        <dbReference type="PROSITE-ProRule" id="PRU00042"/>
    </source>
</evidence>
<dbReference type="Gene3D" id="4.10.860.20">
    <property type="entry name" value="Rabenosyn, Rab binding domain"/>
    <property type="match status" value="1"/>
</dbReference>
<dbReference type="GO" id="GO:0008270">
    <property type="term" value="F:zinc ion binding"/>
    <property type="evidence" value="ECO:0007669"/>
    <property type="project" value="UniProtKB-KW"/>
</dbReference>
<proteinExistence type="predicted"/>
<dbReference type="PROSITE" id="PS50157">
    <property type="entry name" value="ZINC_FINGER_C2H2_2"/>
    <property type="match status" value="1"/>
</dbReference>
<comment type="caution">
    <text evidence="7">The sequence shown here is derived from an EMBL/GenBank/DDBJ whole genome shotgun (WGS) entry which is preliminary data.</text>
</comment>
<dbReference type="Gene3D" id="3.30.40.10">
    <property type="entry name" value="Zinc/RING finger domain, C3HC4 (zinc finger)"/>
    <property type="match status" value="1"/>
</dbReference>
<evidence type="ECO:0000256" key="2">
    <source>
        <dbReference type="ARBA" id="ARBA00022771"/>
    </source>
</evidence>
<dbReference type="InterPro" id="IPR052727">
    <property type="entry name" value="Rab4/Rab5_effector"/>
</dbReference>
<accession>A0ABD1FD36</accession>
<protein>
    <recommendedName>
        <fullName evidence="9">Rabenosyn-5</fullName>
    </recommendedName>
</protein>
<name>A0ABD1FD36_HYPHA</name>
<dbReference type="PROSITE" id="PS50178">
    <property type="entry name" value="ZF_FYVE"/>
    <property type="match status" value="1"/>
</dbReference>
<dbReference type="SUPFAM" id="SSF57903">
    <property type="entry name" value="FYVE/PHD zinc finger"/>
    <property type="match status" value="1"/>
</dbReference>
<evidence type="ECO:0000259" key="5">
    <source>
        <dbReference type="PROSITE" id="PS50157"/>
    </source>
</evidence>
<dbReference type="InterPro" id="IPR013087">
    <property type="entry name" value="Znf_C2H2_type"/>
</dbReference>
<keyword evidence="1" id="KW-0479">Metal-binding</keyword>
<dbReference type="AlphaFoldDB" id="A0ABD1FD36"/>
<dbReference type="InterPro" id="IPR000306">
    <property type="entry name" value="Znf_FYVE"/>
</dbReference>
<feature type="domain" description="FYVE-type" evidence="6">
    <location>
        <begin position="140"/>
        <end position="216"/>
    </location>
</feature>
<dbReference type="InterPro" id="IPR017455">
    <property type="entry name" value="Znf_FYVE-rel"/>
</dbReference>
<dbReference type="Pfam" id="PF01363">
    <property type="entry name" value="FYVE"/>
    <property type="match status" value="1"/>
</dbReference>
<keyword evidence="8" id="KW-1185">Reference proteome</keyword>
<evidence type="ECO:0000313" key="7">
    <source>
        <dbReference type="EMBL" id="KAL1514244.1"/>
    </source>
</evidence>
<evidence type="ECO:0008006" key="9">
    <source>
        <dbReference type="Google" id="ProtNLM"/>
    </source>
</evidence>
<dbReference type="PANTHER" id="PTHR13510">
    <property type="entry name" value="FYVE-FINGER-CONTAINING RAB5 EFFECTOR PROTEIN RABENOSYN-5-RELATED"/>
    <property type="match status" value="1"/>
</dbReference>
<dbReference type="Proteomes" id="UP001566132">
    <property type="component" value="Unassembled WGS sequence"/>
</dbReference>
<dbReference type="PROSITE" id="PS00028">
    <property type="entry name" value="ZINC_FINGER_C2H2_1"/>
    <property type="match status" value="1"/>
</dbReference>
<evidence type="ECO:0000313" key="8">
    <source>
        <dbReference type="Proteomes" id="UP001566132"/>
    </source>
</evidence>
<reference evidence="7 8" key="1">
    <citation type="submission" date="2024-05" db="EMBL/GenBank/DDBJ databases">
        <title>Genetic variation in Jamaican populations of the coffee berry borer (Hypothenemus hampei).</title>
        <authorList>
            <person name="Errbii M."/>
            <person name="Myrie A."/>
        </authorList>
    </citation>
    <scope>NUCLEOTIDE SEQUENCE [LARGE SCALE GENOMIC DNA]</scope>
    <source>
        <strain evidence="7">JA-Hopewell-2020-01-JO</strain>
        <tissue evidence="7">Whole body</tissue>
    </source>
</reference>
<keyword evidence="2 4" id="KW-0863">Zinc-finger</keyword>
<dbReference type="InterPro" id="IPR021565">
    <property type="entry name" value="Rbsn_Rab-bd"/>
</dbReference>
<evidence type="ECO:0000256" key="1">
    <source>
        <dbReference type="ARBA" id="ARBA00022723"/>
    </source>
</evidence>